<evidence type="ECO:0000313" key="5">
    <source>
        <dbReference type="Proteomes" id="UP000813824"/>
    </source>
</evidence>
<dbReference type="GO" id="GO:0032040">
    <property type="term" value="C:small-subunit processome"/>
    <property type="evidence" value="ECO:0007669"/>
    <property type="project" value="TreeGrafter"/>
</dbReference>
<proteinExistence type="inferred from homology"/>
<feature type="region of interest" description="Disordered" evidence="2">
    <location>
        <begin position="177"/>
        <end position="197"/>
    </location>
</feature>
<dbReference type="InterPro" id="IPR027193">
    <property type="entry name" value="Noc4"/>
</dbReference>
<accession>A0A8K0UIP0</accession>
<evidence type="ECO:0000313" key="4">
    <source>
        <dbReference type="EMBL" id="KAH8093777.1"/>
    </source>
</evidence>
<sequence>MGIKQQQHVVQQPVRGNLWKKRKLSDEKNTNKDVAFSIQSLEVQLTAAVANKTTLNPLADLLDIARNIAEASLLSKALYALYRVFVVIISAGMLHGALSDDTAKAVRTWLNERLQGYTQLLVGLLKDDEPTLKTSSLNILMSLQKHLSTSVSKTSGTGPQWHNAHFKQVVDGLLACPPSSRSKSRDKKRKAETPAENGMVDAEIRDLFIEKWLSENDDVRWFFLRESAGILTTFDKKLNPDIPANLLSFLERLATFPTEASELNSWWVEELGAKPPKPKAAGEDEDEEAELDGPTHSAADDGEDDWRKFFEDEAPVQEQKKAHVRLHKLTTHQSLHSLGAHRAMFTRTWLSLLPYLSVGSEESKRALATRALNVMHRGVMPHLTRAILVMDWVGSCVDYGGSVGLLSLNALFILMKEYNLDYPSFYTRLYTFLDRDVLHLKHRARFFRMTELFLSSTHLPVTLLASFVKRLARLSLSAPPAAIVMIIPFTYNLLKKHPSLMAMIHREVLIVELDPFNNSEPNPTKTQAIDSSLWELYTHRQHYHSAVSTLAKIFSEAFTKPNYALEDFLDHTYSTLFDTEVKRRIKKEPALAMETTHQSWFRDSEQGDRVEDLWSFA</sequence>
<comment type="caution">
    <text evidence="4">The sequence shown here is derived from an EMBL/GenBank/DDBJ whole genome shotgun (WGS) entry which is preliminary data.</text>
</comment>
<dbReference type="GO" id="GO:0030692">
    <property type="term" value="C:Noc4p-Nop14p complex"/>
    <property type="evidence" value="ECO:0007669"/>
    <property type="project" value="TreeGrafter"/>
</dbReference>
<protein>
    <submittedName>
        <fullName evidence="4">CBF-domain-containing protein</fullName>
    </submittedName>
</protein>
<evidence type="ECO:0000256" key="1">
    <source>
        <dbReference type="ARBA" id="ARBA00007797"/>
    </source>
</evidence>
<evidence type="ECO:0000256" key="2">
    <source>
        <dbReference type="SAM" id="MobiDB-lite"/>
    </source>
</evidence>
<reference evidence="4" key="1">
    <citation type="journal article" date="2021" name="New Phytol.">
        <title>Evolutionary innovations through gain and loss of genes in the ectomycorrhizal Boletales.</title>
        <authorList>
            <person name="Wu G."/>
            <person name="Miyauchi S."/>
            <person name="Morin E."/>
            <person name="Kuo A."/>
            <person name="Drula E."/>
            <person name="Varga T."/>
            <person name="Kohler A."/>
            <person name="Feng B."/>
            <person name="Cao Y."/>
            <person name="Lipzen A."/>
            <person name="Daum C."/>
            <person name="Hundley H."/>
            <person name="Pangilinan J."/>
            <person name="Johnson J."/>
            <person name="Barry K."/>
            <person name="LaButti K."/>
            <person name="Ng V."/>
            <person name="Ahrendt S."/>
            <person name="Min B."/>
            <person name="Choi I.G."/>
            <person name="Park H."/>
            <person name="Plett J.M."/>
            <person name="Magnuson J."/>
            <person name="Spatafora J.W."/>
            <person name="Nagy L.G."/>
            <person name="Henrissat B."/>
            <person name="Grigoriev I.V."/>
            <person name="Yang Z.L."/>
            <person name="Xu J."/>
            <person name="Martin F.M."/>
        </authorList>
    </citation>
    <scope>NUCLEOTIDE SEQUENCE</scope>
    <source>
        <strain evidence="4">KKN 215</strain>
    </source>
</reference>
<dbReference type="AlphaFoldDB" id="A0A8K0UIP0"/>
<dbReference type="InterPro" id="IPR005612">
    <property type="entry name" value="CCAAT-binding_factor"/>
</dbReference>
<keyword evidence="5" id="KW-1185">Reference proteome</keyword>
<gene>
    <name evidence="4" type="ORF">BXZ70DRAFT_1001586</name>
</gene>
<dbReference type="GO" id="GO:0042254">
    <property type="term" value="P:ribosome biogenesis"/>
    <property type="evidence" value="ECO:0007669"/>
    <property type="project" value="InterPro"/>
</dbReference>
<dbReference type="Proteomes" id="UP000813824">
    <property type="component" value="Unassembled WGS sequence"/>
</dbReference>
<dbReference type="PANTHER" id="PTHR12455:SF0">
    <property type="entry name" value="NUCLEOLAR COMPLEX PROTEIN 4 HOMOLOG"/>
    <property type="match status" value="1"/>
</dbReference>
<organism evidence="4 5">
    <name type="scientific">Cristinia sonorae</name>
    <dbReference type="NCBI Taxonomy" id="1940300"/>
    <lineage>
        <taxon>Eukaryota</taxon>
        <taxon>Fungi</taxon>
        <taxon>Dikarya</taxon>
        <taxon>Basidiomycota</taxon>
        <taxon>Agaricomycotina</taxon>
        <taxon>Agaricomycetes</taxon>
        <taxon>Agaricomycetidae</taxon>
        <taxon>Agaricales</taxon>
        <taxon>Pleurotineae</taxon>
        <taxon>Stephanosporaceae</taxon>
        <taxon>Cristinia</taxon>
    </lineage>
</organism>
<dbReference type="EMBL" id="JAEVFJ010000028">
    <property type="protein sequence ID" value="KAH8093777.1"/>
    <property type="molecule type" value="Genomic_DNA"/>
</dbReference>
<feature type="region of interest" description="Disordered" evidence="2">
    <location>
        <begin position="273"/>
        <end position="303"/>
    </location>
</feature>
<comment type="similarity">
    <text evidence="1">Belongs to the CBF/MAK21 family.</text>
</comment>
<evidence type="ECO:0000259" key="3">
    <source>
        <dbReference type="Pfam" id="PF03914"/>
    </source>
</evidence>
<dbReference type="PANTHER" id="PTHR12455">
    <property type="entry name" value="NUCLEOLAR COMPLEX PROTEIN 4"/>
    <property type="match status" value="1"/>
</dbReference>
<name>A0A8K0UIP0_9AGAR</name>
<dbReference type="Pfam" id="PF03914">
    <property type="entry name" value="CBF"/>
    <property type="match status" value="1"/>
</dbReference>
<dbReference type="OrthoDB" id="10263185at2759"/>
<feature type="domain" description="CCAAT-binding factor" evidence="3">
    <location>
        <begin position="405"/>
        <end position="551"/>
    </location>
</feature>